<evidence type="ECO:0000259" key="19">
    <source>
        <dbReference type="Pfam" id="PF02096"/>
    </source>
</evidence>
<evidence type="ECO:0000256" key="10">
    <source>
        <dbReference type="ARBA" id="ARBA00023186"/>
    </source>
</evidence>
<evidence type="ECO:0000256" key="16">
    <source>
        <dbReference type="RuleBase" id="RU003945"/>
    </source>
</evidence>
<evidence type="ECO:0000256" key="2">
    <source>
        <dbReference type="ARBA" id="ARBA00010527"/>
    </source>
</evidence>
<protein>
    <recommendedName>
        <fullName evidence="3">Membrane protein insertase YidC</fullName>
    </recommendedName>
    <alternativeName>
        <fullName evidence="15">Foldase YidC</fullName>
    </alternativeName>
    <alternativeName>
        <fullName evidence="14">Membrane integrase YidC</fullName>
    </alternativeName>
    <alternativeName>
        <fullName evidence="13">Membrane protein YidC</fullName>
    </alternativeName>
</protein>
<evidence type="ECO:0000256" key="14">
    <source>
        <dbReference type="ARBA" id="ARBA00033245"/>
    </source>
</evidence>
<comment type="subunit">
    <text evidence="12">Interacts with the Sec translocase complex via SecD. Specifically interacts with transmembrane segments of nascent integral membrane proteins during membrane integration.</text>
</comment>
<keyword evidence="6 16" id="KW-0812">Transmembrane</keyword>
<keyword evidence="9 18" id="KW-0472">Membrane</keyword>
<proteinExistence type="inferred from homology"/>
<dbReference type="GO" id="GO:0032977">
    <property type="term" value="F:membrane insertase activity"/>
    <property type="evidence" value="ECO:0007669"/>
    <property type="project" value="InterPro"/>
</dbReference>
<dbReference type="Proteomes" id="UP000011863">
    <property type="component" value="Chromosome"/>
</dbReference>
<evidence type="ECO:0000313" key="20">
    <source>
        <dbReference type="EMBL" id="BAN04602.1"/>
    </source>
</evidence>
<evidence type="ECO:0000256" key="8">
    <source>
        <dbReference type="ARBA" id="ARBA00022989"/>
    </source>
</evidence>
<dbReference type="NCBIfam" id="TIGR03592">
    <property type="entry name" value="yidC_oxa1_cterm"/>
    <property type="match status" value="1"/>
</dbReference>
<dbReference type="OrthoDB" id="9780552at2"/>
<dbReference type="PANTHER" id="PTHR12428">
    <property type="entry name" value="OXA1"/>
    <property type="match status" value="1"/>
</dbReference>
<dbReference type="GO" id="GO:0005886">
    <property type="term" value="C:plasma membrane"/>
    <property type="evidence" value="ECO:0007669"/>
    <property type="project" value="UniProtKB-SubCell"/>
</dbReference>
<evidence type="ECO:0000256" key="5">
    <source>
        <dbReference type="ARBA" id="ARBA00022475"/>
    </source>
</evidence>
<feature type="region of interest" description="Disordered" evidence="17">
    <location>
        <begin position="269"/>
        <end position="292"/>
    </location>
</feature>
<evidence type="ECO:0000256" key="4">
    <source>
        <dbReference type="ARBA" id="ARBA00022448"/>
    </source>
</evidence>
<keyword evidence="8 18" id="KW-1133">Transmembrane helix</keyword>
<dbReference type="Pfam" id="PF02096">
    <property type="entry name" value="60KD_IMP"/>
    <property type="match status" value="1"/>
</dbReference>
<keyword evidence="4" id="KW-0813">Transport</keyword>
<evidence type="ECO:0000256" key="12">
    <source>
        <dbReference type="ARBA" id="ARBA00026028"/>
    </source>
</evidence>
<keyword evidence="10" id="KW-0143">Chaperone</keyword>
<dbReference type="CDD" id="cd20070">
    <property type="entry name" value="5TM_YidC_Alb3"/>
    <property type="match status" value="1"/>
</dbReference>
<dbReference type="AlphaFoldDB" id="A0A6C7EFB7"/>
<dbReference type="InterPro" id="IPR047196">
    <property type="entry name" value="YidC_ALB_C"/>
</dbReference>
<evidence type="ECO:0000256" key="15">
    <source>
        <dbReference type="ARBA" id="ARBA00033342"/>
    </source>
</evidence>
<gene>
    <name evidence="20" type="ORF">YM304_42880</name>
</gene>
<name>A0A6C7EFB7_ILUCY</name>
<keyword evidence="21" id="KW-1185">Reference proteome</keyword>
<evidence type="ECO:0000256" key="1">
    <source>
        <dbReference type="ARBA" id="ARBA00004651"/>
    </source>
</evidence>
<comment type="function">
    <text evidence="11">Required for the insertion and/or proper folding and/or complex formation of integral membrane proteins into the membrane. Involved in integration of membrane proteins that insert both dependently and independently of the Sec translocase complex, as well as at least some lipoproteins. Aids folding of multispanning membrane proteins.</text>
</comment>
<feature type="compositionally biased region" description="Basic and acidic residues" evidence="17">
    <location>
        <begin position="274"/>
        <end position="284"/>
    </location>
</feature>
<feature type="transmembrane region" description="Helical" evidence="18">
    <location>
        <begin position="177"/>
        <end position="196"/>
    </location>
</feature>
<evidence type="ECO:0000256" key="11">
    <source>
        <dbReference type="ARBA" id="ARBA00025034"/>
    </source>
</evidence>
<evidence type="ECO:0000256" key="18">
    <source>
        <dbReference type="SAM" id="Phobius"/>
    </source>
</evidence>
<dbReference type="GO" id="GO:0051205">
    <property type="term" value="P:protein insertion into membrane"/>
    <property type="evidence" value="ECO:0007669"/>
    <property type="project" value="TreeGrafter"/>
</dbReference>
<evidence type="ECO:0000313" key="21">
    <source>
        <dbReference type="Proteomes" id="UP000011863"/>
    </source>
</evidence>
<dbReference type="InterPro" id="IPR001708">
    <property type="entry name" value="YidC/ALB3/OXA1/COX18"/>
</dbReference>
<comment type="similarity">
    <text evidence="2">Belongs to the OXA1/ALB3/YidC family. Type 1 subfamily.</text>
</comment>
<reference evidence="20 21" key="1">
    <citation type="journal article" date="2013" name="Int. J. Syst. Evol. Microbiol.">
        <title>Ilumatobacter nonamiense sp. nov. and Ilumatobacter coccineum sp. nov., isolated from seashore sand.</title>
        <authorList>
            <person name="Matsumoto A."/>
            <person name="Kasai H."/>
            <person name="Matsuo Y."/>
            <person name="Shizuri Y."/>
            <person name="Ichikawa N."/>
            <person name="Fujita N."/>
            <person name="Omura S."/>
            <person name="Takahashi Y."/>
        </authorList>
    </citation>
    <scope>NUCLEOTIDE SEQUENCE [LARGE SCALE GENOMIC DNA]</scope>
    <source>
        <strain evidence="21">NBRC 103263 / KCTC 29153 / YM16-304</strain>
    </source>
</reference>
<dbReference type="InterPro" id="IPR028055">
    <property type="entry name" value="YidC/Oxa/ALB_C"/>
</dbReference>
<evidence type="ECO:0000256" key="13">
    <source>
        <dbReference type="ARBA" id="ARBA00031538"/>
    </source>
</evidence>
<keyword evidence="5" id="KW-1003">Cell membrane</keyword>
<organism evidence="20 21">
    <name type="scientific">Ilumatobacter coccineus (strain NBRC 103263 / KCTC 29153 / YM16-304)</name>
    <dbReference type="NCBI Taxonomy" id="1313172"/>
    <lineage>
        <taxon>Bacteria</taxon>
        <taxon>Bacillati</taxon>
        <taxon>Actinomycetota</taxon>
        <taxon>Acidimicrobiia</taxon>
        <taxon>Acidimicrobiales</taxon>
        <taxon>Ilumatobacteraceae</taxon>
        <taxon>Ilumatobacter</taxon>
    </lineage>
</organism>
<dbReference type="PANTHER" id="PTHR12428:SF65">
    <property type="entry name" value="CYTOCHROME C OXIDASE ASSEMBLY PROTEIN COX18, MITOCHONDRIAL"/>
    <property type="match status" value="1"/>
</dbReference>
<dbReference type="KEGG" id="aym:YM304_42880"/>
<evidence type="ECO:0000256" key="7">
    <source>
        <dbReference type="ARBA" id="ARBA00022927"/>
    </source>
</evidence>
<dbReference type="RefSeq" id="WP_015443849.1">
    <property type="nucleotide sequence ID" value="NC_020520.1"/>
</dbReference>
<comment type="subcellular location">
    <subcellularLocation>
        <location evidence="1">Cell membrane</location>
        <topology evidence="1">Multi-pass membrane protein</topology>
    </subcellularLocation>
    <subcellularLocation>
        <location evidence="16">Membrane</location>
        <topology evidence="16">Multi-pass membrane protein</topology>
    </subcellularLocation>
</comment>
<feature type="transmembrane region" description="Helical" evidence="18">
    <location>
        <begin position="12"/>
        <end position="39"/>
    </location>
</feature>
<feature type="transmembrane region" description="Helical" evidence="18">
    <location>
        <begin position="217"/>
        <end position="242"/>
    </location>
</feature>
<evidence type="ECO:0000256" key="9">
    <source>
        <dbReference type="ARBA" id="ARBA00023136"/>
    </source>
</evidence>
<feature type="transmembrane region" description="Helical" evidence="18">
    <location>
        <begin position="82"/>
        <end position="105"/>
    </location>
</feature>
<feature type="compositionally biased region" description="Basic residues" evidence="17">
    <location>
        <begin position="367"/>
        <end position="386"/>
    </location>
</feature>
<evidence type="ECO:0000256" key="17">
    <source>
        <dbReference type="SAM" id="MobiDB-lite"/>
    </source>
</evidence>
<keyword evidence="7" id="KW-0653">Protein transport</keyword>
<dbReference type="GO" id="GO:0015031">
    <property type="term" value="P:protein transport"/>
    <property type="evidence" value="ECO:0007669"/>
    <property type="project" value="UniProtKB-KW"/>
</dbReference>
<evidence type="ECO:0000256" key="6">
    <source>
        <dbReference type="ARBA" id="ARBA00022692"/>
    </source>
</evidence>
<feature type="region of interest" description="Disordered" evidence="17">
    <location>
        <begin position="304"/>
        <end position="386"/>
    </location>
</feature>
<sequence>MFEIPASLLSWFFGFTGSYIISIAFMAVIVMAITTPLTLKSTKGMLEMQRIAPEMRRLQNEYRNDRTKLNEEMMKLYQEHKVNPMASCLPIFAQMPVFIVMFRVLRGLTYRPRGDADTIADATLRVVGNVHEDHGFIPRYLARDSAIFQDLYDKTKIPELGLDLGQSPFEAITNNPATGIVYALLVVGLGALYFGQQRMVAARAAMSPTMSPTQQKVMQYLPVVFAVFQIFFLTALVFYYIFQTLLRILQQYYITKKFYGDDNSLGRQAQRASEAARDEAKKNGESGGMFSQMKKDLAAGRDDIRDGADKAAGGKADKPKKPARPVPQSKRVTPPKNRPTAKSADTAAGGKGRPTPSRKQAESNRGKPPKGSRPKSTRPTKGKKKR</sequence>
<evidence type="ECO:0000256" key="3">
    <source>
        <dbReference type="ARBA" id="ARBA00015325"/>
    </source>
</evidence>
<dbReference type="EMBL" id="AP012057">
    <property type="protein sequence ID" value="BAN04602.1"/>
    <property type="molecule type" value="Genomic_DNA"/>
</dbReference>
<feature type="domain" description="Membrane insertase YidC/Oxa/ALB C-terminal" evidence="19">
    <location>
        <begin position="19"/>
        <end position="256"/>
    </location>
</feature>
<accession>A0A6C7EFB7</accession>